<evidence type="ECO:0000256" key="1">
    <source>
        <dbReference type="SAM" id="MobiDB-lite"/>
    </source>
</evidence>
<comment type="caution">
    <text evidence="2">The sequence shown here is derived from an EMBL/GenBank/DDBJ whole genome shotgun (WGS) entry which is preliminary data.</text>
</comment>
<dbReference type="EMBL" id="KZ308170">
    <property type="protein sequence ID" value="KAG8223698.1"/>
    <property type="molecule type" value="Genomic_DNA"/>
</dbReference>
<gene>
    <name evidence="2" type="ORF">J437_LFUL004063</name>
</gene>
<sequence>MRYTWIFPGDRAPYQIDHILENIYRLSIGKSGRDKKDGSSHLPLSLPSKNDLPLPQRAYKPTVIGREREGSLKIFTTGQDDVITLVAISRSGLAVSRILSMAGLFFSTDQIIREKEEKVNKNPFENYIKPNSTGVIMVTPLEEEDKTLI</sequence>
<dbReference type="AlphaFoldDB" id="A0A8K0NVW2"/>
<reference evidence="2" key="2">
    <citation type="submission" date="2017-10" db="EMBL/GenBank/DDBJ databases">
        <title>Ladona fulva Genome sequencing and assembly.</title>
        <authorList>
            <person name="Murali S."/>
            <person name="Richards S."/>
            <person name="Bandaranaike D."/>
            <person name="Bellair M."/>
            <person name="Blankenburg K."/>
            <person name="Chao H."/>
            <person name="Dinh H."/>
            <person name="Doddapaneni H."/>
            <person name="Dugan-Rocha S."/>
            <person name="Elkadiri S."/>
            <person name="Gnanaolivu R."/>
            <person name="Hernandez B."/>
            <person name="Skinner E."/>
            <person name="Javaid M."/>
            <person name="Lee S."/>
            <person name="Li M."/>
            <person name="Ming W."/>
            <person name="Munidasa M."/>
            <person name="Muniz J."/>
            <person name="Nguyen L."/>
            <person name="Hughes D."/>
            <person name="Osuji N."/>
            <person name="Pu L.-L."/>
            <person name="Puazo M."/>
            <person name="Qu C."/>
            <person name="Quiroz J."/>
            <person name="Raj R."/>
            <person name="Weissenberger G."/>
            <person name="Xin Y."/>
            <person name="Zou X."/>
            <person name="Han Y."/>
            <person name="Worley K."/>
            <person name="Muzny D."/>
            <person name="Gibbs R."/>
        </authorList>
    </citation>
    <scope>NUCLEOTIDE SEQUENCE</scope>
    <source>
        <strain evidence="2">Sampled in the wild</strain>
    </source>
</reference>
<reference evidence="2" key="1">
    <citation type="submission" date="2013-04" db="EMBL/GenBank/DDBJ databases">
        <authorList>
            <person name="Qu J."/>
            <person name="Murali S.C."/>
            <person name="Bandaranaike D."/>
            <person name="Bellair M."/>
            <person name="Blankenburg K."/>
            <person name="Chao H."/>
            <person name="Dinh H."/>
            <person name="Doddapaneni H."/>
            <person name="Downs B."/>
            <person name="Dugan-Rocha S."/>
            <person name="Elkadiri S."/>
            <person name="Gnanaolivu R.D."/>
            <person name="Hernandez B."/>
            <person name="Javaid M."/>
            <person name="Jayaseelan J.C."/>
            <person name="Lee S."/>
            <person name="Li M."/>
            <person name="Ming W."/>
            <person name="Munidasa M."/>
            <person name="Muniz J."/>
            <person name="Nguyen L."/>
            <person name="Ongeri F."/>
            <person name="Osuji N."/>
            <person name="Pu L.-L."/>
            <person name="Puazo M."/>
            <person name="Qu C."/>
            <person name="Quiroz J."/>
            <person name="Raj R."/>
            <person name="Weissenberger G."/>
            <person name="Xin Y."/>
            <person name="Zou X."/>
            <person name="Han Y."/>
            <person name="Richards S."/>
            <person name="Worley K."/>
            <person name="Muzny D."/>
            <person name="Gibbs R."/>
        </authorList>
    </citation>
    <scope>NUCLEOTIDE SEQUENCE</scope>
    <source>
        <strain evidence="2">Sampled in the wild</strain>
    </source>
</reference>
<name>A0A8K0NVW2_LADFU</name>
<evidence type="ECO:0000313" key="2">
    <source>
        <dbReference type="EMBL" id="KAG8223698.1"/>
    </source>
</evidence>
<dbReference type="Proteomes" id="UP000792457">
    <property type="component" value="Unassembled WGS sequence"/>
</dbReference>
<feature type="region of interest" description="Disordered" evidence="1">
    <location>
        <begin position="31"/>
        <end position="54"/>
    </location>
</feature>
<keyword evidence="3" id="KW-1185">Reference proteome</keyword>
<proteinExistence type="predicted"/>
<organism evidence="2 3">
    <name type="scientific">Ladona fulva</name>
    <name type="common">Scarce chaser dragonfly</name>
    <name type="synonym">Libellula fulva</name>
    <dbReference type="NCBI Taxonomy" id="123851"/>
    <lineage>
        <taxon>Eukaryota</taxon>
        <taxon>Metazoa</taxon>
        <taxon>Ecdysozoa</taxon>
        <taxon>Arthropoda</taxon>
        <taxon>Hexapoda</taxon>
        <taxon>Insecta</taxon>
        <taxon>Pterygota</taxon>
        <taxon>Palaeoptera</taxon>
        <taxon>Odonata</taxon>
        <taxon>Epiprocta</taxon>
        <taxon>Anisoptera</taxon>
        <taxon>Libelluloidea</taxon>
        <taxon>Libellulidae</taxon>
        <taxon>Ladona</taxon>
    </lineage>
</organism>
<evidence type="ECO:0000313" key="3">
    <source>
        <dbReference type="Proteomes" id="UP000792457"/>
    </source>
</evidence>
<accession>A0A8K0NVW2</accession>
<protein>
    <submittedName>
        <fullName evidence="2">Uncharacterized protein</fullName>
    </submittedName>
</protein>